<feature type="non-terminal residue" evidence="1">
    <location>
        <position position="1"/>
    </location>
</feature>
<accession>X1FBA3</accession>
<proteinExistence type="predicted"/>
<name>X1FBA3_9ZZZZ</name>
<gene>
    <name evidence="1" type="ORF">S01H4_53371</name>
</gene>
<dbReference type="AlphaFoldDB" id="X1FBA3"/>
<organism evidence="1">
    <name type="scientific">marine sediment metagenome</name>
    <dbReference type="NCBI Taxonomy" id="412755"/>
    <lineage>
        <taxon>unclassified sequences</taxon>
        <taxon>metagenomes</taxon>
        <taxon>ecological metagenomes</taxon>
    </lineage>
</organism>
<comment type="caution">
    <text evidence="1">The sequence shown here is derived from an EMBL/GenBank/DDBJ whole genome shotgun (WGS) entry which is preliminary data.</text>
</comment>
<evidence type="ECO:0000313" key="1">
    <source>
        <dbReference type="EMBL" id="GAH18013.1"/>
    </source>
</evidence>
<protein>
    <submittedName>
        <fullName evidence="1">Uncharacterized protein</fullName>
    </submittedName>
</protein>
<sequence>GTHFVLSITDPDRQRSFTISCVGLSEGIAAIEQMIATKQIHWRYWGNPTNGGKPKKTGTKK</sequence>
<reference evidence="1" key="1">
    <citation type="journal article" date="2014" name="Front. Microbiol.">
        <title>High frequency of phylogenetically diverse reductive dehalogenase-homologous genes in deep subseafloor sedimentary metagenomes.</title>
        <authorList>
            <person name="Kawai M."/>
            <person name="Futagami T."/>
            <person name="Toyoda A."/>
            <person name="Takaki Y."/>
            <person name="Nishi S."/>
            <person name="Hori S."/>
            <person name="Arai W."/>
            <person name="Tsubouchi T."/>
            <person name="Morono Y."/>
            <person name="Uchiyama I."/>
            <person name="Ito T."/>
            <person name="Fujiyama A."/>
            <person name="Inagaki F."/>
            <person name="Takami H."/>
        </authorList>
    </citation>
    <scope>NUCLEOTIDE SEQUENCE</scope>
    <source>
        <strain evidence="1">Expedition CK06-06</strain>
    </source>
</reference>
<dbReference type="EMBL" id="BART01030597">
    <property type="protein sequence ID" value="GAH18013.1"/>
    <property type="molecule type" value="Genomic_DNA"/>
</dbReference>